<comment type="caution">
    <text evidence="14">The sequence shown here is derived from an EMBL/GenBank/DDBJ whole genome shotgun (WGS) entry which is preliminary data.</text>
</comment>
<evidence type="ECO:0000256" key="9">
    <source>
        <dbReference type="ARBA" id="ARBA00023237"/>
    </source>
</evidence>
<dbReference type="InterPro" id="IPR012910">
    <property type="entry name" value="Plug_dom"/>
</dbReference>
<dbReference type="EMBL" id="SPUM01000019">
    <property type="protein sequence ID" value="TFW34907.1"/>
    <property type="molecule type" value="Genomic_DNA"/>
</dbReference>
<evidence type="ECO:0000256" key="11">
    <source>
        <dbReference type="SAM" id="MobiDB-lite"/>
    </source>
</evidence>
<sequence length="754" mass="81079">MAHPEDTRAIRHAQPAGLLARKLLVSALIGEMLCFGHGAVAQTTVNVVGERPTNRIDRQVHDVKSDTSSSNGSASDALNNVPAVAVDPDGTVSLRGNTNVQILVDGKPSAMMQGDNRGAALQAMPAEDIDSIEVINNPGAQFGNEGGGGPILNLVMKRSRKPGGFGVANANYGTGGRFNTATSGSYNSGRFGFQGGVNFRRDGRDSVGELERERIDPATGIATRSTQASTSTGLNDSAGLNGGISYNLGDKDTLSAQAAYMKRSNDQNGIDRYQAFTPGGSTTASDYMRTSRRSGDSGNYSLAGTWDHKGDVRGETLKLDLRLSSANIDSDSDFANTYAVRPQGARDTRSNQVGGNDTRIADFTGDYERPLEAGGLLKAGFKVVDTRTGIDTLYTDFAPVTGTPVVNPRRTNGFDLDQGNLALYASYQMRLNEYWGVQAGLRTEYTHLNINQLTSQIEATNRYFNHIPSAFATYKVSDDTNLRFSYAHRLRRANAGELNPFVVYRDELNESSGNPKLKPAQTDSFEVGLETRFGNLESNLRGYYREDTDTIQYRSTFVGDNVLLTRPENLGGSRSSGMEFTVSGRLTPAFTVNASGNLARSEQRQFDTGGADVTRTASSLSGRVRLNYQLSPANQVQLMLHGQGKTLTGQGYREPTRTANLSVRHSLSPALSVVMNMTDIFNSQKMETITDTATLKETNVRRFDGRIVYVGLSYRFGGVSGGAMQDGRGEMRFGPGHGGAPGGFSSGFGGPPGR</sequence>
<proteinExistence type="inferred from homology"/>
<organism evidence="14 15">
    <name type="scientific">Massilia horti</name>
    <dbReference type="NCBI Taxonomy" id="2562153"/>
    <lineage>
        <taxon>Bacteria</taxon>
        <taxon>Pseudomonadati</taxon>
        <taxon>Pseudomonadota</taxon>
        <taxon>Betaproteobacteria</taxon>
        <taxon>Burkholderiales</taxon>
        <taxon>Oxalobacteraceae</taxon>
        <taxon>Telluria group</taxon>
        <taxon>Massilia</taxon>
    </lineage>
</organism>
<dbReference type="Proteomes" id="UP000297258">
    <property type="component" value="Unassembled WGS sequence"/>
</dbReference>
<keyword evidence="7 10" id="KW-0472">Membrane</keyword>
<evidence type="ECO:0000256" key="4">
    <source>
        <dbReference type="ARBA" id="ARBA00022452"/>
    </source>
</evidence>
<evidence type="ECO:0000256" key="6">
    <source>
        <dbReference type="ARBA" id="ARBA00022729"/>
    </source>
</evidence>
<gene>
    <name evidence="14" type="ORF">E4O92_02810</name>
</gene>
<dbReference type="Gene3D" id="2.170.130.10">
    <property type="entry name" value="TonB-dependent receptor, plug domain"/>
    <property type="match status" value="1"/>
</dbReference>
<evidence type="ECO:0000256" key="7">
    <source>
        <dbReference type="ARBA" id="ARBA00023136"/>
    </source>
</evidence>
<feature type="domain" description="Outer membrane protein beta-barrel" evidence="13">
    <location>
        <begin position="308"/>
        <end position="714"/>
    </location>
</feature>
<dbReference type="PANTHER" id="PTHR30069">
    <property type="entry name" value="TONB-DEPENDENT OUTER MEMBRANE RECEPTOR"/>
    <property type="match status" value="1"/>
</dbReference>
<comment type="subcellular location">
    <subcellularLocation>
        <location evidence="1 10">Cell outer membrane</location>
        <topology evidence="1 10">Multi-pass membrane protein</topology>
    </subcellularLocation>
</comment>
<dbReference type="GO" id="GO:0044718">
    <property type="term" value="P:siderophore transmembrane transport"/>
    <property type="evidence" value="ECO:0007669"/>
    <property type="project" value="TreeGrafter"/>
</dbReference>
<keyword evidence="4 10" id="KW-1134">Transmembrane beta strand</keyword>
<dbReference type="GO" id="GO:0009279">
    <property type="term" value="C:cell outer membrane"/>
    <property type="evidence" value="ECO:0007669"/>
    <property type="project" value="UniProtKB-SubCell"/>
</dbReference>
<name>A0A4Y9T442_9BURK</name>
<keyword evidence="3 10" id="KW-0813">Transport</keyword>
<accession>A0A4Y9T442</accession>
<dbReference type="SUPFAM" id="SSF56935">
    <property type="entry name" value="Porins"/>
    <property type="match status" value="1"/>
</dbReference>
<keyword evidence="6" id="KW-0732">Signal</keyword>
<feature type="region of interest" description="Disordered" evidence="11">
    <location>
        <begin position="727"/>
        <end position="754"/>
    </location>
</feature>
<evidence type="ECO:0000313" key="15">
    <source>
        <dbReference type="Proteomes" id="UP000297258"/>
    </source>
</evidence>
<dbReference type="GO" id="GO:0015344">
    <property type="term" value="F:siderophore uptake transmembrane transporter activity"/>
    <property type="evidence" value="ECO:0007669"/>
    <property type="project" value="TreeGrafter"/>
</dbReference>
<keyword evidence="15" id="KW-1185">Reference proteome</keyword>
<evidence type="ECO:0000256" key="2">
    <source>
        <dbReference type="ARBA" id="ARBA00009810"/>
    </source>
</evidence>
<dbReference type="InterPro" id="IPR036942">
    <property type="entry name" value="Beta-barrel_TonB_sf"/>
</dbReference>
<keyword evidence="8 14" id="KW-0675">Receptor</keyword>
<keyword evidence="5 10" id="KW-0812">Transmembrane</keyword>
<evidence type="ECO:0000313" key="14">
    <source>
        <dbReference type="EMBL" id="TFW34907.1"/>
    </source>
</evidence>
<dbReference type="Gene3D" id="2.40.170.20">
    <property type="entry name" value="TonB-dependent receptor, beta-barrel domain"/>
    <property type="match status" value="1"/>
</dbReference>
<dbReference type="AlphaFoldDB" id="A0A4Y9T442"/>
<evidence type="ECO:0000256" key="8">
    <source>
        <dbReference type="ARBA" id="ARBA00023170"/>
    </source>
</evidence>
<evidence type="ECO:0000256" key="10">
    <source>
        <dbReference type="PROSITE-ProRule" id="PRU01360"/>
    </source>
</evidence>
<comment type="similarity">
    <text evidence="2 10">Belongs to the TonB-dependent receptor family.</text>
</comment>
<dbReference type="InterPro" id="IPR037066">
    <property type="entry name" value="Plug_dom_sf"/>
</dbReference>
<dbReference type="OrthoDB" id="910296at2"/>
<dbReference type="PROSITE" id="PS52016">
    <property type="entry name" value="TONB_DEPENDENT_REC_3"/>
    <property type="match status" value="1"/>
</dbReference>
<dbReference type="Pfam" id="PF07715">
    <property type="entry name" value="Plug"/>
    <property type="match status" value="1"/>
</dbReference>
<evidence type="ECO:0000256" key="5">
    <source>
        <dbReference type="ARBA" id="ARBA00022692"/>
    </source>
</evidence>
<feature type="region of interest" description="Disordered" evidence="11">
    <location>
        <begin position="270"/>
        <end position="297"/>
    </location>
</feature>
<feature type="compositionally biased region" description="Gly residues" evidence="11">
    <location>
        <begin position="735"/>
        <end position="754"/>
    </location>
</feature>
<evidence type="ECO:0000259" key="12">
    <source>
        <dbReference type="Pfam" id="PF07715"/>
    </source>
</evidence>
<dbReference type="Pfam" id="PF14905">
    <property type="entry name" value="OMP_b-brl_3"/>
    <property type="match status" value="1"/>
</dbReference>
<feature type="domain" description="TonB-dependent receptor plug" evidence="12">
    <location>
        <begin position="69"/>
        <end position="149"/>
    </location>
</feature>
<dbReference type="InterPro" id="IPR039426">
    <property type="entry name" value="TonB-dep_rcpt-like"/>
</dbReference>
<evidence type="ECO:0000256" key="3">
    <source>
        <dbReference type="ARBA" id="ARBA00022448"/>
    </source>
</evidence>
<dbReference type="PANTHER" id="PTHR30069:SF29">
    <property type="entry name" value="HEMOGLOBIN AND HEMOGLOBIN-HAPTOGLOBIN-BINDING PROTEIN 1-RELATED"/>
    <property type="match status" value="1"/>
</dbReference>
<evidence type="ECO:0000256" key="1">
    <source>
        <dbReference type="ARBA" id="ARBA00004571"/>
    </source>
</evidence>
<reference evidence="14 15" key="1">
    <citation type="submission" date="2019-03" db="EMBL/GenBank/DDBJ databases">
        <title>Draft genome of Massilia hortus sp. nov., a novel bacterial species of the Oxalobacteraceae family.</title>
        <authorList>
            <person name="Peta V."/>
            <person name="Raths R."/>
            <person name="Bucking H."/>
        </authorList>
    </citation>
    <scope>NUCLEOTIDE SEQUENCE [LARGE SCALE GENOMIC DNA]</scope>
    <source>
        <strain evidence="14 15">ONC3</strain>
    </source>
</reference>
<dbReference type="InterPro" id="IPR041700">
    <property type="entry name" value="OMP_b-brl_3"/>
</dbReference>
<protein>
    <submittedName>
        <fullName evidence="14">TonB-dependent receptor</fullName>
    </submittedName>
</protein>
<keyword evidence="9 10" id="KW-0998">Cell outer membrane</keyword>
<evidence type="ECO:0000259" key="13">
    <source>
        <dbReference type="Pfam" id="PF14905"/>
    </source>
</evidence>